<keyword evidence="4 11" id="KW-0378">Hydrolase</keyword>
<dbReference type="EC" id="5.6.2.3" evidence="11"/>
<comment type="catalytic activity">
    <reaction evidence="11">
        <text>ATP + H2O = ADP + phosphate + H(+)</text>
        <dbReference type="Rhea" id="RHEA:13065"/>
        <dbReference type="ChEBI" id="CHEBI:15377"/>
        <dbReference type="ChEBI" id="CHEBI:15378"/>
        <dbReference type="ChEBI" id="CHEBI:30616"/>
        <dbReference type="ChEBI" id="CHEBI:43474"/>
        <dbReference type="ChEBI" id="CHEBI:456216"/>
        <dbReference type="EC" id="5.6.2.3"/>
    </reaction>
</comment>
<evidence type="ECO:0000256" key="5">
    <source>
        <dbReference type="ARBA" id="ARBA00022806"/>
    </source>
</evidence>
<comment type="caution">
    <text evidence="13">The sequence shown here is derived from an EMBL/GenBank/DDBJ whole genome shotgun (WGS) entry which is preliminary data.</text>
</comment>
<dbReference type="SUPFAM" id="SSF52540">
    <property type="entry name" value="P-loop containing nucleoside triphosphate hydrolases"/>
    <property type="match status" value="1"/>
</dbReference>
<evidence type="ECO:0000256" key="11">
    <source>
        <dbReference type="HAMAP-Rule" id="MF_02205"/>
    </source>
</evidence>
<keyword evidence="9 11" id="KW-0238">DNA-binding</keyword>
<evidence type="ECO:0000256" key="1">
    <source>
        <dbReference type="ARBA" id="ARBA00022485"/>
    </source>
</evidence>
<keyword evidence="7 11" id="KW-0408">Iron</keyword>
<dbReference type="PANTHER" id="PTHR11472">
    <property type="entry name" value="DNA REPAIR DEAD HELICASE RAD3/XP-D SUBFAMILY MEMBER"/>
    <property type="match status" value="1"/>
</dbReference>
<name>A0ABS3ZBC4_9GAMM</name>
<evidence type="ECO:0000313" key="13">
    <source>
        <dbReference type="EMBL" id="MBP0049008.1"/>
    </source>
</evidence>
<dbReference type="InterPro" id="IPR027417">
    <property type="entry name" value="P-loop_NTPase"/>
</dbReference>
<feature type="domain" description="Helicase ATP-binding" evidence="12">
    <location>
        <begin position="15"/>
        <end position="340"/>
    </location>
</feature>
<accession>A0ABS3ZBC4</accession>
<keyword evidence="1 11" id="KW-0004">4Fe-4S</keyword>
<evidence type="ECO:0000256" key="9">
    <source>
        <dbReference type="ARBA" id="ARBA00023125"/>
    </source>
</evidence>
<evidence type="ECO:0000256" key="2">
    <source>
        <dbReference type="ARBA" id="ARBA00022723"/>
    </source>
</evidence>
<evidence type="ECO:0000256" key="4">
    <source>
        <dbReference type="ARBA" id="ARBA00022801"/>
    </source>
</evidence>
<dbReference type="EMBL" id="JACVEW010000013">
    <property type="protein sequence ID" value="MBP0049008.1"/>
    <property type="molecule type" value="Genomic_DNA"/>
</dbReference>
<dbReference type="SMART" id="SM00491">
    <property type="entry name" value="HELICc2"/>
    <property type="match status" value="1"/>
</dbReference>
<feature type="binding site" evidence="11">
    <location>
        <position position="129"/>
    </location>
    <ligand>
        <name>[4Fe-4S] cluster</name>
        <dbReference type="ChEBI" id="CHEBI:49883"/>
    </ligand>
</feature>
<comment type="cofactor">
    <cofactor evidence="11">
        <name>[4Fe-4S] cluster</name>
        <dbReference type="ChEBI" id="CHEBI:49883"/>
    </cofactor>
    <text evidence="11">Binds 1 [4Fe-4S] cluster.</text>
</comment>
<keyword evidence="14" id="KW-1185">Reference proteome</keyword>
<evidence type="ECO:0000259" key="12">
    <source>
        <dbReference type="PROSITE" id="PS51193"/>
    </source>
</evidence>
<keyword evidence="6 11" id="KW-0067">ATP-binding</keyword>
<feature type="binding site" evidence="11">
    <location>
        <position position="208"/>
    </location>
    <ligand>
        <name>[4Fe-4S] cluster</name>
        <dbReference type="ChEBI" id="CHEBI:49883"/>
    </ligand>
</feature>
<keyword evidence="3 11" id="KW-0547">Nucleotide-binding</keyword>
<dbReference type="Pfam" id="PF13307">
    <property type="entry name" value="Helicase_C_2"/>
    <property type="match status" value="1"/>
</dbReference>
<dbReference type="Pfam" id="PF06733">
    <property type="entry name" value="DEAD_2"/>
    <property type="match status" value="1"/>
</dbReference>
<evidence type="ECO:0000256" key="7">
    <source>
        <dbReference type="ARBA" id="ARBA00023004"/>
    </source>
</evidence>
<dbReference type="GO" id="GO:0003678">
    <property type="term" value="F:DNA helicase activity"/>
    <property type="evidence" value="ECO:0007669"/>
    <property type="project" value="UniProtKB-EC"/>
</dbReference>
<evidence type="ECO:0000256" key="3">
    <source>
        <dbReference type="ARBA" id="ARBA00022741"/>
    </source>
</evidence>
<dbReference type="InterPro" id="IPR014013">
    <property type="entry name" value="Helic_SF1/SF2_ATP-bd_DinG/Rad3"/>
</dbReference>
<protein>
    <recommendedName>
        <fullName evidence="11">ATP-dependent DNA helicase DinG</fullName>
        <ecNumber evidence="11">5.6.2.3</ecNumber>
    </recommendedName>
    <alternativeName>
        <fullName evidence="11">DNA 5'-3' helicase DinG</fullName>
    </alternativeName>
</protein>
<dbReference type="InterPro" id="IPR006555">
    <property type="entry name" value="ATP-dep_Helicase_C"/>
</dbReference>
<dbReference type="NCBIfam" id="NF008729">
    <property type="entry name" value="PRK11747.1"/>
    <property type="match status" value="1"/>
</dbReference>
<evidence type="ECO:0000256" key="8">
    <source>
        <dbReference type="ARBA" id="ARBA00023014"/>
    </source>
</evidence>
<dbReference type="HAMAP" id="MF_02205">
    <property type="entry name" value="DinG_proteobact"/>
    <property type="match status" value="1"/>
</dbReference>
<dbReference type="InterPro" id="IPR039000">
    <property type="entry name" value="DinG_proteobact"/>
</dbReference>
<feature type="binding site" evidence="11">
    <location>
        <position position="214"/>
    </location>
    <ligand>
        <name>[4Fe-4S] cluster</name>
        <dbReference type="ChEBI" id="CHEBI:49883"/>
    </ligand>
</feature>
<comment type="function">
    <text evidence="11">DNA-dependent ATPase and 5'-3' DNA helicase. Unwinds D-loops, R-loops, forked DNA and G-quadruplex DNA.</text>
</comment>
<gene>
    <name evidence="11 13" type="primary">dinG</name>
    <name evidence="13" type="ORF">H9C73_09675</name>
</gene>
<dbReference type="PANTHER" id="PTHR11472:SF59">
    <property type="entry name" value="ATP-DEPENDENT DNA HELICASE DING"/>
    <property type="match status" value="1"/>
</dbReference>
<sequence length="704" mass="78166">MLTEAHKKEIQQAYSRFLKSRELRARPAQKQMVATVARVLAQAEAGEEGDSSVSRKVGVVEAGTGTGKTIAYLLAAIPLARATGRKLVLSTATVALQEQLMNKDLPEVEAHAGLALNYRLAKGRGRYLCLNKVEQHLEQQGVLGQMALYEDEQADRLPDEVINQYQGMMDAYAAGHWDGDRDALESEVDDQIWQPLTSDHLQCSNRRCLNFSACPFYRSRERLDEVDVVVANHDLVLSDLALGGGAILPEPDNTIYIFDEGHHLADKASGHFAFAARLGSSQKMLSVAQKQLSQMLADTGSATQLADPVERLHRPMQNMDLALEQLALLVRPMMEALEGDRYRFPGGRQPDPLLEPSLMLSSAAEQAQQQLERLVDTLKEALEGGIGDIPRAAAERWFPQLGVLWGRIQQVGWLAHSYSRHDPEGRSPTARWINRVETSVGYDFELRSAPVSAADTLSEHLWKHCHAAILTSATLTALGRFDALFASLGLPSDVMAVRLESPFDYARNGVLEIPAMTSDPGRPDEHTDEVLSLLSAELETAEAALVLFSSWRQMRRVQEGLPSRIADKVLAQGDFSKQEILRRHRARIDDGKASVIFGLASFAEGVDLPGQYLTDVFVTKLPFSVPDDPVDATMAEWIEQRGGNAFIEWTVPAASMRLTQAVGRLLRTEQDRGRVVLMDRRVVTRRYGQQLLDSLPPFRREIKR</sequence>
<dbReference type="InterPro" id="IPR010614">
    <property type="entry name" value="RAD3-like_helicase_DEAD"/>
</dbReference>
<dbReference type="Gene3D" id="3.40.50.300">
    <property type="entry name" value="P-loop containing nucleotide triphosphate hydrolases"/>
    <property type="match status" value="2"/>
</dbReference>
<dbReference type="Proteomes" id="UP000810171">
    <property type="component" value="Unassembled WGS sequence"/>
</dbReference>
<dbReference type="InterPro" id="IPR045028">
    <property type="entry name" value="DinG/Rad3-like"/>
</dbReference>
<keyword evidence="5 11" id="KW-0347">Helicase</keyword>
<evidence type="ECO:0000313" key="14">
    <source>
        <dbReference type="Proteomes" id="UP000810171"/>
    </source>
</evidence>
<keyword evidence="10 11" id="KW-0413">Isomerase</keyword>
<dbReference type="GO" id="GO:0016787">
    <property type="term" value="F:hydrolase activity"/>
    <property type="evidence" value="ECO:0007669"/>
    <property type="project" value="UniProtKB-KW"/>
</dbReference>
<dbReference type="RefSeq" id="WP_209287625.1">
    <property type="nucleotide sequence ID" value="NZ_JACVEW010000013.1"/>
</dbReference>
<feature type="binding site" evidence="11">
    <location>
        <position position="203"/>
    </location>
    <ligand>
        <name>[4Fe-4S] cluster</name>
        <dbReference type="ChEBI" id="CHEBI:49883"/>
    </ligand>
</feature>
<dbReference type="PROSITE" id="PS51193">
    <property type="entry name" value="HELICASE_ATP_BIND_2"/>
    <property type="match status" value="1"/>
</dbReference>
<keyword evidence="2 11" id="KW-0479">Metal-binding</keyword>
<reference evidence="13 14" key="1">
    <citation type="submission" date="2020-09" db="EMBL/GenBank/DDBJ databases">
        <authorList>
            <person name="Tanuku N.R.S."/>
        </authorList>
    </citation>
    <scope>NUCLEOTIDE SEQUENCE [LARGE SCALE GENOMIC DNA]</scope>
    <source>
        <strain evidence="13 14">AK62</strain>
    </source>
</reference>
<evidence type="ECO:0000256" key="6">
    <source>
        <dbReference type="ARBA" id="ARBA00022840"/>
    </source>
</evidence>
<comment type="similarity">
    <text evidence="11">Belongs to the helicase family. DinG subfamily. Type 1 sub-subfamily.</text>
</comment>
<keyword evidence="8 11" id="KW-0411">Iron-sulfur</keyword>
<evidence type="ECO:0000256" key="10">
    <source>
        <dbReference type="ARBA" id="ARBA00023235"/>
    </source>
</evidence>
<organism evidence="13 14">
    <name type="scientific">Marinobacterium alkalitolerans</name>
    <dbReference type="NCBI Taxonomy" id="1542925"/>
    <lineage>
        <taxon>Bacteria</taxon>
        <taxon>Pseudomonadati</taxon>
        <taxon>Pseudomonadota</taxon>
        <taxon>Gammaproteobacteria</taxon>
        <taxon>Oceanospirillales</taxon>
        <taxon>Oceanospirillaceae</taxon>
        <taxon>Marinobacterium</taxon>
    </lineage>
</organism>
<proteinExistence type="inferred from homology"/>